<dbReference type="GO" id="GO:0042351">
    <property type="term" value="P:'de novo' GDP-L-fucose biosynthetic process"/>
    <property type="evidence" value="ECO:0007669"/>
    <property type="project" value="UniProtKB-UniRule"/>
</dbReference>
<dbReference type="EC" id="1.1.1.271" evidence="5"/>
<feature type="domain" description="NAD-dependent epimerase/dehydratase" evidence="6">
    <location>
        <begin position="7"/>
        <end position="198"/>
    </location>
</feature>
<feature type="site" description="Important for catalytic activity" evidence="5">
    <location>
        <position position="108"/>
    </location>
</feature>
<feature type="domain" description="NAD-dependent epimerase/dehydratase" evidence="6">
    <location>
        <begin position="235"/>
        <end position="273"/>
    </location>
</feature>
<dbReference type="InterPro" id="IPR001509">
    <property type="entry name" value="Epimerase_deHydtase"/>
</dbReference>
<keyword evidence="2 5" id="KW-0521">NADP</keyword>
<evidence type="ECO:0000256" key="1">
    <source>
        <dbReference type="ARBA" id="ARBA00005959"/>
    </source>
</evidence>
<evidence type="ECO:0000313" key="7">
    <source>
        <dbReference type="EMBL" id="VEN75399.1"/>
    </source>
</evidence>
<organism evidence="7">
    <name type="scientific">uncultured Desulfobacteraceae bacterium</name>
    <dbReference type="NCBI Taxonomy" id="218296"/>
    <lineage>
        <taxon>Bacteria</taxon>
        <taxon>Pseudomonadati</taxon>
        <taxon>Thermodesulfobacteriota</taxon>
        <taxon>Desulfobacteria</taxon>
        <taxon>Desulfobacterales</taxon>
        <taxon>Desulfobacteraceae</taxon>
        <taxon>environmental samples</taxon>
    </lineage>
</organism>
<evidence type="ECO:0000256" key="5">
    <source>
        <dbReference type="HAMAP-Rule" id="MF_00956"/>
    </source>
</evidence>
<evidence type="ECO:0000259" key="6">
    <source>
        <dbReference type="Pfam" id="PF01370"/>
    </source>
</evidence>
<keyword evidence="4 5" id="KW-0413">Isomerase</keyword>
<proteinExistence type="inferred from homology"/>
<name>A0A484HKW5_9BACT</name>
<evidence type="ECO:0000256" key="2">
    <source>
        <dbReference type="ARBA" id="ARBA00022857"/>
    </source>
</evidence>
<accession>A0A484HKW5</accession>
<feature type="site" description="Important for catalytic activity" evidence="5">
    <location>
        <position position="110"/>
    </location>
</feature>
<comment type="similarity">
    <text evidence="1 5">Belongs to the NAD(P)-dependent epimerase/dehydratase family. Fucose synthase subfamily.</text>
</comment>
<dbReference type="GO" id="GO:0050577">
    <property type="term" value="F:GDP-L-fucose synthase activity"/>
    <property type="evidence" value="ECO:0007669"/>
    <property type="project" value="UniProtKB-UniRule"/>
</dbReference>
<sequence>MKKDSRIYVAGHKGLVGSAILRKLKERGHSRLLFADSKELDLMSFEQTERFFRQTRPEYVFLAAAKVGGILSNHTERADFIYENLQVQNNVISRCHVHGVKKLLFPASSCVYPKDCPQPIREDDLMTGPLEYTNEPYAVAKIAGLKMCESYNLQYGADFITVMPTNLFGIHDTYDLEKSHVLPALLRKTHLARCLEEDRWEALRADLDKRPIKGVSGKSPRADILSVLEKFGVRRPGKAASITLWGTGKPFREFMLSDDLADACLHIMNHVDFHDIVRAFSRTDASGDIHEVKNPHINIGTGKDISIFDLAHMIKKIVGLRGEIRWDPSYPDGMPRKRLDISRLKKLGWTPSTNLEKDIRAVYGHYASPAPAL</sequence>
<dbReference type="UniPathway" id="UPA00128">
    <property type="reaction ID" value="UER00191"/>
</dbReference>
<protein>
    <recommendedName>
        <fullName evidence="5">GDP-L-fucose synthase</fullName>
        <ecNumber evidence="5">1.1.1.271</ecNumber>
    </recommendedName>
    <alternativeName>
        <fullName evidence="5">GDP-4-keto-6-deoxy-D-mannose-3,5-epimerase-4-reductase</fullName>
    </alternativeName>
</protein>
<comment type="catalytic activity">
    <reaction evidence="5">
        <text>GDP-beta-L-fucose + NADP(+) = GDP-4-dehydro-alpha-D-rhamnose + NADPH + H(+)</text>
        <dbReference type="Rhea" id="RHEA:18885"/>
        <dbReference type="ChEBI" id="CHEBI:15378"/>
        <dbReference type="ChEBI" id="CHEBI:57273"/>
        <dbReference type="ChEBI" id="CHEBI:57783"/>
        <dbReference type="ChEBI" id="CHEBI:57964"/>
        <dbReference type="ChEBI" id="CHEBI:58349"/>
        <dbReference type="EC" id="1.1.1.271"/>
    </reaction>
</comment>
<keyword evidence="3 5" id="KW-0560">Oxidoreductase</keyword>
<keyword evidence="5" id="KW-0511">Multifunctional enzyme</keyword>
<comment type="caution">
    <text evidence="5">Lacks conserved residue(s) required for the propagation of feature annotation.</text>
</comment>
<evidence type="ECO:0000256" key="4">
    <source>
        <dbReference type="ARBA" id="ARBA00023235"/>
    </source>
</evidence>
<dbReference type="HAMAP" id="MF_00956">
    <property type="entry name" value="GDP_fucose_synth"/>
    <property type="match status" value="1"/>
</dbReference>
<feature type="binding site" evidence="5">
    <location>
        <position position="141"/>
    </location>
    <ligand>
        <name>NADP(+)</name>
        <dbReference type="ChEBI" id="CHEBI:58349"/>
    </ligand>
</feature>
<comment type="pathway">
    <text evidence="5">Nucleotide-sugar biosynthesis; GDP-L-fucose biosynthesis via de novo pathway; GDP-L-fucose from GDP-alpha-D-mannose: step 2/2.</text>
</comment>
<feature type="binding site" evidence="5">
    <location>
        <position position="180"/>
    </location>
    <ligand>
        <name>NADP(+)</name>
        <dbReference type="ChEBI" id="CHEBI:58349"/>
    </ligand>
</feature>
<feature type="binding site" evidence="5">
    <location>
        <position position="252"/>
    </location>
    <ligand>
        <name>substrate</name>
    </ligand>
</feature>
<dbReference type="GO" id="GO:0070401">
    <property type="term" value="F:NADP+ binding"/>
    <property type="evidence" value="ECO:0007669"/>
    <property type="project" value="UniProtKB-UniRule"/>
</dbReference>
<dbReference type="PANTHER" id="PTHR43238:SF1">
    <property type="entry name" value="GDP-L-FUCOSE SYNTHASE"/>
    <property type="match status" value="1"/>
</dbReference>
<dbReference type="Gene3D" id="3.90.25.10">
    <property type="entry name" value="UDP-galactose 4-epimerase, domain 1"/>
    <property type="match status" value="1"/>
</dbReference>
<feature type="binding site" evidence="5">
    <location>
        <begin position="11"/>
        <end position="17"/>
    </location>
    <ligand>
        <name>NADP(+)</name>
        <dbReference type="ChEBI" id="CHEBI:58349"/>
    </ligand>
</feature>
<evidence type="ECO:0000256" key="3">
    <source>
        <dbReference type="ARBA" id="ARBA00023002"/>
    </source>
</evidence>
<dbReference type="InterPro" id="IPR036291">
    <property type="entry name" value="NAD(P)-bd_dom_sf"/>
</dbReference>
<dbReference type="Gene3D" id="3.40.50.720">
    <property type="entry name" value="NAD(P)-binding Rossmann-like Domain"/>
    <property type="match status" value="2"/>
</dbReference>
<feature type="binding site" evidence="5">
    <location>
        <position position="332"/>
    </location>
    <ligand>
        <name>substrate</name>
    </ligand>
</feature>
<dbReference type="Pfam" id="PF01370">
    <property type="entry name" value="Epimerase"/>
    <property type="match status" value="2"/>
</dbReference>
<feature type="active site" description="Proton donor/acceptor" evidence="5">
    <location>
        <position position="137"/>
    </location>
</feature>
<feature type="binding site" evidence="5">
    <location>
        <begin position="164"/>
        <end position="167"/>
    </location>
    <ligand>
        <name>NADP(+)</name>
        <dbReference type="ChEBI" id="CHEBI:58349"/>
    </ligand>
</feature>
<feature type="binding site" evidence="5">
    <location>
        <position position="188"/>
    </location>
    <ligand>
        <name>substrate</name>
    </ligand>
</feature>
<dbReference type="GO" id="GO:0016853">
    <property type="term" value="F:isomerase activity"/>
    <property type="evidence" value="ECO:0007669"/>
    <property type="project" value="UniProtKB-KW"/>
</dbReference>
<comment type="function">
    <text evidence="5">Catalyzes the two-step NADP-dependent conversion of GDP-4-dehydro-6-deoxy-D-mannose to GDP-fucose, involving an epimerase and a reductase reaction.</text>
</comment>
<gene>
    <name evidence="5 7" type="primary">fcl</name>
    <name evidence="7" type="ORF">EPICR_80092</name>
</gene>
<dbReference type="EMBL" id="CAACVI010000051">
    <property type="protein sequence ID" value="VEN75399.1"/>
    <property type="molecule type" value="Genomic_DNA"/>
</dbReference>
<dbReference type="CDD" id="cd05239">
    <property type="entry name" value="GDP_FS_SDR_e"/>
    <property type="match status" value="1"/>
</dbReference>
<dbReference type="AlphaFoldDB" id="A0A484HKW5"/>
<dbReference type="InterPro" id="IPR028614">
    <property type="entry name" value="GDP_fucose/colitose_synth"/>
</dbReference>
<reference evidence="7" key="1">
    <citation type="submission" date="2019-01" db="EMBL/GenBank/DDBJ databases">
        <authorList>
            <consortium name="Genoscope - CEA"/>
            <person name="William W."/>
        </authorList>
    </citation>
    <scope>NUCLEOTIDE SEQUENCE</scope>
    <source>
        <strain evidence="7">CR-1</strain>
    </source>
</reference>
<feature type="binding site" evidence="5">
    <location>
        <position position="245"/>
    </location>
    <ligand>
        <name>substrate</name>
    </ligand>
</feature>
<dbReference type="PANTHER" id="PTHR43238">
    <property type="entry name" value="GDP-L-FUCOSE SYNTHASE"/>
    <property type="match status" value="1"/>
</dbReference>
<dbReference type="SUPFAM" id="SSF51735">
    <property type="entry name" value="NAD(P)-binding Rossmann-fold domains"/>
    <property type="match status" value="1"/>
</dbReference>